<evidence type="ECO:0000259" key="1">
    <source>
        <dbReference type="Pfam" id="PF09603"/>
    </source>
</evidence>
<gene>
    <name evidence="2" type="ORF">ENN50_07110</name>
</gene>
<sequence>MQKFHKSHLFQIALFITVCLSACSNDTSSRSGIHPVPTVTIGKQEWMASNLDTEYYRNGDPVRHARTEEEWHDALSKGEGAWCHYDNKSGNGNSMGKLYNWYAVEDPRGLAPEGWHVPSDREWETLALQLGGRLVAGGALKSLDGWSRPNAGADNSSRFAALPAGSRNCLGGFFGKGRYAYFWTSSSAGRFDAWNRELSSTNSEIRRVKINKSLGFSVRCLKDRTEATN</sequence>
<comment type="caution">
    <text evidence="2">The sequence shown here is derived from an EMBL/GenBank/DDBJ whole genome shotgun (WGS) entry which is preliminary data.</text>
</comment>
<reference evidence="2" key="1">
    <citation type="journal article" date="2020" name="mSystems">
        <title>Genome- and Community-Level Interaction Insights into Carbon Utilization and Element Cycling Functions of Hydrothermarchaeota in Hydrothermal Sediment.</title>
        <authorList>
            <person name="Zhou Z."/>
            <person name="Liu Y."/>
            <person name="Xu W."/>
            <person name="Pan J."/>
            <person name="Luo Z.H."/>
            <person name="Li M."/>
        </authorList>
    </citation>
    <scope>NUCLEOTIDE SEQUENCE [LARGE SCALE GENOMIC DNA]</scope>
    <source>
        <strain evidence="2">SpSt-1181</strain>
    </source>
</reference>
<evidence type="ECO:0000313" key="2">
    <source>
        <dbReference type="EMBL" id="HED31434.1"/>
    </source>
</evidence>
<dbReference type="EMBL" id="DSBW01000157">
    <property type="protein sequence ID" value="HED31434.1"/>
    <property type="molecule type" value="Genomic_DNA"/>
</dbReference>
<dbReference type="NCBIfam" id="TIGR02145">
    <property type="entry name" value="Fib_succ_major"/>
    <property type="match status" value="1"/>
</dbReference>
<dbReference type="AlphaFoldDB" id="A0A831WVS2"/>
<dbReference type="Proteomes" id="UP000886335">
    <property type="component" value="Unassembled WGS sequence"/>
</dbReference>
<protein>
    <recommendedName>
        <fullName evidence="1">Fibrobacter succinogenes major paralogous domain-containing protein</fullName>
    </recommendedName>
</protein>
<proteinExistence type="predicted"/>
<dbReference type="Pfam" id="PF09603">
    <property type="entry name" value="Fib_succ_major"/>
    <property type="match status" value="1"/>
</dbReference>
<feature type="domain" description="Fibrobacter succinogenes major paralogous" evidence="1">
    <location>
        <begin position="39"/>
        <end position="222"/>
    </location>
</feature>
<name>A0A831WVS2_PROAE</name>
<organism evidence="2">
    <name type="scientific">Prosthecochloris aestuarii</name>
    <dbReference type="NCBI Taxonomy" id="1102"/>
    <lineage>
        <taxon>Bacteria</taxon>
        <taxon>Pseudomonadati</taxon>
        <taxon>Chlorobiota</taxon>
        <taxon>Chlorobiia</taxon>
        <taxon>Chlorobiales</taxon>
        <taxon>Chlorobiaceae</taxon>
        <taxon>Prosthecochloris</taxon>
    </lineage>
</organism>
<dbReference type="InterPro" id="IPR011871">
    <property type="entry name" value="Fib_succ_major"/>
</dbReference>
<accession>A0A831WVS2</accession>